<dbReference type="Proteomes" id="UP000253307">
    <property type="component" value="Unassembled WGS sequence"/>
</dbReference>
<dbReference type="PANTHER" id="PTHR11054">
    <property type="entry name" value="6-PHOSPHOGLUCONOLACTONASE"/>
    <property type="match status" value="1"/>
</dbReference>
<dbReference type="InterPro" id="IPR039104">
    <property type="entry name" value="6PGL"/>
</dbReference>
<comment type="caution">
    <text evidence="2">The sequence shown here is derived from an EMBL/GenBank/DDBJ whole genome shotgun (WGS) entry which is preliminary data.</text>
</comment>
<dbReference type="AlphaFoldDB" id="A0A368BS49"/>
<sequence length="212" mass="23212">MTLSNSKSFHSIGALNQFVLDLLLQTINDNPKASILLSGGSTPKQIYSSFGSLPQQSKLCTFIPSDERRVPVADPLSNEGMIRKYLNTYNQDQILSLHDLSLSSKLNEIASHDLAILGMGTDGHFASIFPFMSNLDAAIDSTDPVIRVDSGYPEVPRITLSLNEILKSKKMVLLIAGQEKVDLLKTKRDNATSLPIDALIEKADNLEILLAE</sequence>
<evidence type="ECO:0000313" key="3">
    <source>
        <dbReference type="Proteomes" id="UP000253307"/>
    </source>
</evidence>
<feature type="domain" description="Glucosamine/galactosamine-6-phosphate isomerase" evidence="1">
    <location>
        <begin position="14"/>
        <end position="200"/>
    </location>
</feature>
<accession>A0A368BS49</accession>
<dbReference type="Pfam" id="PF01182">
    <property type="entry name" value="Glucosamine_iso"/>
    <property type="match status" value="1"/>
</dbReference>
<dbReference type="GO" id="GO:0005975">
    <property type="term" value="P:carbohydrate metabolic process"/>
    <property type="evidence" value="ECO:0007669"/>
    <property type="project" value="InterPro"/>
</dbReference>
<dbReference type="InterPro" id="IPR037171">
    <property type="entry name" value="NagB/RpiA_transferase-like"/>
</dbReference>
<dbReference type="PANTHER" id="PTHR11054:SF0">
    <property type="entry name" value="6-PHOSPHOGLUCONOLACTONASE"/>
    <property type="match status" value="1"/>
</dbReference>
<organism evidence="2 3">
    <name type="scientific">SAR86 cluster bacterium</name>
    <dbReference type="NCBI Taxonomy" id="2030880"/>
    <lineage>
        <taxon>Bacteria</taxon>
        <taxon>Pseudomonadati</taxon>
        <taxon>Pseudomonadota</taxon>
        <taxon>Gammaproteobacteria</taxon>
        <taxon>SAR86 cluster</taxon>
    </lineage>
</organism>
<dbReference type="Gene3D" id="3.40.50.1360">
    <property type="match status" value="1"/>
</dbReference>
<evidence type="ECO:0000259" key="1">
    <source>
        <dbReference type="Pfam" id="PF01182"/>
    </source>
</evidence>
<protein>
    <recommendedName>
        <fullName evidence="1">Glucosamine/galactosamine-6-phosphate isomerase domain-containing protein</fullName>
    </recommendedName>
</protein>
<name>A0A368BS49_9GAMM</name>
<dbReference type="SUPFAM" id="SSF100950">
    <property type="entry name" value="NagB/RpiA/CoA transferase-like"/>
    <property type="match status" value="1"/>
</dbReference>
<reference evidence="2 3" key="1">
    <citation type="journal article" date="2018" name="Microbiome">
        <title>Fine metagenomic profile of the Mediterranean stratified and mixed water columns revealed by assembly and recruitment.</title>
        <authorList>
            <person name="Haro-Moreno J.M."/>
            <person name="Lopez-Perez M."/>
            <person name="De La Torre J.R."/>
            <person name="Picazo A."/>
            <person name="Camacho A."/>
            <person name="Rodriguez-Valera F."/>
        </authorList>
    </citation>
    <scope>NUCLEOTIDE SEQUENCE [LARGE SCALE GENOMIC DNA]</scope>
    <source>
        <strain evidence="2">MED-G82</strain>
    </source>
</reference>
<evidence type="ECO:0000313" key="2">
    <source>
        <dbReference type="EMBL" id="RCL39915.1"/>
    </source>
</evidence>
<dbReference type="EMBL" id="QOPE01000034">
    <property type="protein sequence ID" value="RCL39915.1"/>
    <property type="molecule type" value="Genomic_DNA"/>
</dbReference>
<gene>
    <name evidence="2" type="ORF">DBW96_04050</name>
</gene>
<dbReference type="InterPro" id="IPR006148">
    <property type="entry name" value="Glc/Gal-6P_isomerase"/>
</dbReference>
<proteinExistence type="predicted"/>